<reference evidence="6" key="1">
    <citation type="submission" date="2022-08" db="UniProtKB">
        <authorList>
            <consortium name="EnsemblMetazoa"/>
        </authorList>
    </citation>
    <scope>IDENTIFICATION</scope>
    <source>
        <strain evidence="6">05x7-T-G4-1.051#20</strain>
    </source>
</reference>
<dbReference type="PANTHER" id="PTHR46920">
    <property type="match status" value="1"/>
</dbReference>
<dbReference type="EnsemblMetazoa" id="G14279.3">
    <property type="protein sequence ID" value="G14279.3:cds"/>
    <property type="gene ID" value="G14279"/>
</dbReference>
<proteinExistence type="predicted"/>
<dbReference type="OrthoDB" id="6151824at2759"/>
<evidence type="ECO:0000256" key="2">
    <source>
        <dbReference type="ARBA" id="ARBA00022771"/>
    </source>
</evidence>
<sequence length="331" mass="38397">MSEKLTEFNMATKCGSCGVEKENMQRCSKCHNVYYCSRQCQIKDWKKAHKKLCKGLLSKNEQNEDVTLMSGAPKVLNDEGIQNPTVIYPSDSCAACGEKAQLKRCARCLAVMYCSKVCQNEHWHQHKHSCQQNQDVAEVIQTDGYKKQIREANVKRLQFRRLQSLFNNGIDSARGESRGSNGSFPMRCTDNVDLSIRKLTTKLDRKQAKLYSERKFPMQTIVGTLDELEDHAPGFFYPHPMMYNTRTSFVGFITRYHYHRQRHTVYVEDDNRTEICVGFYLDYDSPFPYFTWADVRPGKFICLHDPTIYTELCGQNQIRVDEAEDVHLFDV</sequence>
<dbReference type="OMA" id="SHEGEIC"/>
<name>A0A8W8IIM8_MAGGI</name>
<dbReference type="EnsemblMetazoa" id="G14279.1">
    <property type="protein sequence ID" value="G14279.1:cds"/>
    <property type="gene ID" value="G14279"/>
</dbReference>
<evidence type="ECO:0000256" key="1">
    <source>
        <dbReference type="ARBA" id="ARBA00022723"/>
    </source>
</evidence>
<dbReference type="SUPFAM" id="SSF144232">
    <property type="entry name" value="HIT/MYND zinc finger-like"/>
    <property type="match status" value="2"/>
</dbReference>
<evidence type="ECO:0000256" key="4">
    <source>
        <dbReference type="PROSITE-ProRule" id="PRU00134"/>
    </source>
</evidence>
<dbReference type="InterPro" id="IPR052839">
    <property type="entry name" value="Mito_gene_expr_regulator"/>
</dbReference>
<dbReference type="Gene3D" id="6.10.140.2220">
    <property type="match status" value="2"/>
</dbReference>
<keyword evidence="7" id="KW-1185">Reference proteome</keyword>
<dbReference type="GO" id="GO:0008270">
    <property type="term" value="F:zinc ion binding"/>
    <property type="evidence" value="ECO:0007669"/>
    <property type="project" value="UniProtKB-KW"/>
</dbReference>
<dbReference type="Proteomes" id="UP000005408">
    <property type="component" value="Unassembled WGS sequence"/>
</dbReference>
<dbReference type="EnsemblMetazoa" id="G14279.2">
    <property type="protein sequence ID" value="G14279.2:cds"/>
    <property type="gene ID" value="G14279"/>
</dbReference>
<protein>
    <recommendedName>
        <fullName evidence="5">MYND-type domain-containing protein</fullName>
    </recommendedName>
</protein>
<feature type="domain" description="MYND-type" evidence="5">
    <location>
        <begin position="93"/>
        <end position="130"/>
    </location>
</feature>
<dbReference type="PROSITE" id="PS50865">
    <property type="entry name" value="ZF_MYND_2"/>
    <property type="match status" value="2"/>
</dbReference>
<dbReference type="PANTHER" id="PTHR46920:SF1">
    <property type="entry name" value="PROTEIN MSS51 HOMOLOG, MITOCHONDRIAL-RELATED"/>
    <property type="match status" value="1"/>
</dbReference>
<keyword evidence="1" id="KW-0479">Metal-binding</keyword>
<accession>A0A8W8IIM8</accession>
<keyword evidence="3" id="KW-0862">Zinc</keyword>
<evidence type="ECO:0000313" key="7">
    <source>
        <dbReference type="Proteomes" id="UP000005408"/>
    </source>
</evidence>
<organism evidence="6 7">
    <name type="scientific">Magallana gigas</name>
    <name type="common">Pacific oyster</name>
    <name type="synonym">Crassostrea gigas</name>
    <dbReference type="NCBI Taxonomy" id="29159"/>
    <lineage>
        <taxon>Eukaryota</taxon>
        <taxon>Metazoa</taxon>
        <taxon>Spiralia</taxon>
        <taxon>Lophotrochozoa</taxon>
        <taxon>Mollusca</taxon>
        <taxon>Bivalvia</taxon>
        <taxon>Autobranchia</taxon>
        <taxon>Pteriomorphia</taxon>
        <taxon>Ostreida</taxon>
        <taxon>Ostreoidea</taxon>
        <taxon>Ostreidae</taxon>
        <taxon>Magallana</taxon>
    </lineage>
</organism>
<keyword evidence="2 4" id="KW-0863">Zinc-finger</keyword>
<dbReference type="AlphaFoldDB" id="A0A8W8IIM8"/>
<dbReference type="InterPro" id="IPR002893">
    <property type="entry name" value="Znf_MYND"/>
</dbReference>
<feature type="domain" description="MYND-type" evidence="5">
    <location>
        <begin position="14"/>
        <end position="53"/>
    </location>
</feature>
<dbReference type="Pfam" id="PF01753">
    <property type="entry name" value="zf-MYND"/>
    <property type="match status" value="2"/>
</dbReference>
<dbReference type="PROSITE" id="PS01360">
    <property type="entry name" value="ZF_MYND_1"/>
    <property type="match status" value="2"/>
</dbReference>
<evidence type="ECO:0000256" key="3">
    <source>
        <dbReference type="ARBA" id="ARBA00022833"/>
    </source>
</evidence>
<evidence type="ECO:0000313" key="6">
    <source>
        <dbReference type="EnsemblMetazoa" id="G14279.2:cds"/>
    </source>
</evidence>
<evidence type="ECO:0000259" key="5">
    <source>
        <dbReference type="PROSITE" id="PS50865"/>
    </source>
</evidence>